<dbReference type="EMBL" id="JACGBB010000003">
    <property type="protein sequence ID" value="MBZ7986832.1"/>
    <property type="molecule type" value="Genomic_DNA"/>
</dbReference>
<reference evidence="1 2" key="1">
    <citation type="submission" date="2020-07" db="EMBL/GenBank/DDBJ databases">
        <title>Transfer of Campylobacter canadensis to the novel genus Avispirillum gen. nov., that also includes two novel species recovered from migratory waterfowl: Avispirillum anseris sp. nov. and Avispirillum brantae sp. nov.</title>
        <authorList>
            <person name="Miller W.G."/>
            <person name="Chapman M.H."/>
            <person name="Yee E."/>
            <person name="Inglis G.D."/>
        </authorList>
    </citation>
    <scope>NUCLEOTIDE SEQUENCE [LARGE SCALE GENOMIC DNA]</scope>
    <source>
        <strain evidence="1 2">L283</strain>
    </source>
</reference>
<name>A0ABS7WR76_9BACT</name>
<organism evidence="1 2">
    <name type="scientific">Campylobacter canadensis</name>
    <dbReference type="NCBI Taxonomy" id="449520"/>
    <lineage>
        <taxon>Bacteria</taxon>
        <taxon>Pseudomonadati</taxon>
        <taxon>Campylobacterota</taxon>
        <taxon>Epsilonproteobacteria</taxon>
        <taxon>Campylobacterales</taxon>
        <taxon>Campylobacteraceae</taxon>
        <taxon>Campylobacter</taxon>
    </lineage>
</organism>
<dbReference type="RefSeq" id="WP_172230876.1">
    <property type="nucleotide sequence ID" value="NZ_CP035946.1"/>
</dbReference>
<comment type="caution">
    <text evidence="1">The sequence shown here is derived from an EMBL/GenBank/DDBJ whole genome shotgun (WGS) entry which is preliminary data.</text>
</comment>
<sequence length="52" mass="6113">MISDKERLELDLIIANIKLSKKAMIKKYLKKIYSKILINIKHNSDIVEKKIS</sequence>
<protein>
    <submittedName>
        <fullName evidence="1">Uncharacterized protein</fullName>
    </submittedName>
</protein>
<evidence type="ECO:0000313" key="1">
    <source>
        <dbReference type="EMBL" id="MBZ7986832.1"/>
    </source>
</evidence>
<keyword evidence="2" id="KW-1185">Reference proteome</keyword>
<evidence type="ECO:0000313" key="2">
    <source>
        <dbReference type="Proteomes" id="UP000786183"/>
    </source>
</evidence>
<proteinExistence type="predicted"/>
<dbReference type="Proteomes" id="UP000786183">
    <property type="component" value="Unassembled WGS sequence"/>
</dbReference>
<gene>
    <name evidence="1" type="ORF">AVCANL283_01700</name>
</gene>
<accession>A0ABS7WR76</accession>